<dbReference type="Proteomes" id="UP000033054">
    <property type="component" value="Chromosome"/>
</dbReference>
<dbReference type="SUPFAM" id="SSF49452">
    <property type="entry name" value="Starch-binding domain-like"/>
    <property type="match status" value="1"/>
</dbReference>
<dbReference type="PANTHER" id="PTHR36842:SF1">
    <property type="entry name" value="PROTEIN TOLB"/>
    <property type="match status" value="1"/>
</dbReference>
<name>A0A0E3V9N2_9BACT</name>
<gene>
    <name evidence="5" type="ORF">SD10_22785</name>
</gene>
<feature type="compositionally biased region" description="Polar residues" evidence="2">
    <location>
        <begin position="433"/>
        <end position="453"/>
    </location>
</feature>
<dbReference type="Gene3D" id="2.60.40.1120">
    <property type="entry name" value="Carboxypeptidase-like, regulatory domain"/>
    <property type="match status" value="1"/>
</dbReference>
<dbReference type="STRING" id="1379870.SD10_22785"/>
<evidence type="ECO:0000313" key="6">
    <source>
        <dbReference type="Proteomes" id="UP000033054"/>
    </source>
</evidence>
<dbReference type="EMBL" id="CP010429">
    <property type="protein sequence ID" value="AKD57296.1"/>
    <property type="molecule type" value="Genomic_DNA"/>
</dbReference>
<dbReference type="PATRIC" id="fig|1379870.5.peg.4934"/>
<dbReference type="InterPro" id="IPR011659">
    <property type="entry name" value="WD40"/>
</dbReference>
<dbReference type="InterPro" id="IPR013783">
    <property type="entry name" value="Ig-like_fold"/>
</dbReference>
<feature type="region of interest" description="Disordered" evidence="2">
    <location>
        <begin position="433"/>
        <end position="463"/>
    </location>
</feature>
<dbReference type="InterPro" id="IPR011042">
    <property type="entry name" value="6-blade_b-propeller_TolB-like"/>
</dbReference>
<evidence type="ECO:0000313" key="5">
    <source>
        <dbReference type="EMBL" id="AKD57296.1"/>
    </source>
</evidence>
<dbReference type="Gene3D" id="2.120.10.30">
    <property type="entry name" value="TolB, C-terminal domain"/>
    <property type="match status" value="2"/>
</dbReference>
<dbReference type="SUPFAM" id="SSF82171">
    <property type="entry name" value="DPP6 N-terminal domain-like"/>
    <property type="match status" value="1"/>
</dbReference>
<dbReference type="SUPFAM" id="SSF49265">
    <property type="entry name" value="Fibronectin type III"/>
    <property type="match status" value="1"/>
</dbReference>
<dbReference type="Pfam" id="PF13620">
    <property type="entry name" value="CarboxypepD_reg"/>
    <property type="match status" value="1"/>
</dbReference>
<keyword evidence="6" id="KW-1185">Reference proteome</keyword>
<dbReference type="InterPro" id="IPR003961">
    <property type="entry name" value="FN3_dom"/>
</dbReference>
<evidence type="ECO:0000256" key="1">
    <source>
        <dbReference type="ARBA" id="ARBA00009820"/>
    </source>
</evidence>
<feature type="chain" id="PRO_5002414151" evidence="3">
    <location>
        <begin position="23"/>
        <end position="510"/>
    </location>
</feature>
<reference evidence="5 6" key="1">
    <citation type="journal article" date="2014" name="Curr. Microbiol.">
        <title>Spirosoma radiotolerans sp. nov., a gamma-radiation-resistant bacterium isolated from gamma ray-irradiated soil.</title>
        <authorList>
            <person name="Lee J.J."/>
            <person name="Srinivasan S."/>
            <person name="Lim S."/>
            <person name="Joe M."/>
            <person name="Im S."/>
            <person name="Bae S.I."/>
            <person name="Park K.R."/>
            <person name="Han J.H."/>
            <person name="Park S.H."/>
            <person name="Joo B.M."/>
            <person name="Park S.J."/>
            <person name="Kim M.K."/>
        </authorList>
    </citation>
    <scope>NUCLEOTIDE SEQUENCE [LARGE SCALE GENOMIC DNA]</scope>
    <source>
        <strain evidence="5 6">DG5A</strain>
    </source>
</reference>
<evidence type="ECO:0000259" key="4">
    <source>
        <dbReference type="PROSITE" id="PS50853"/>
    </source>
</evidence>
<dbReference type="PANTHER" id="PTHR36842">
    <property type="entry name" value="PROTEIN TOLB HOMOLOG"/>
    <property type="match status" value="1"/>
</dbReference>
<dbReference type="Pfam" id="PF07676">
    <property type="entry name" value="PD40"/>
    <property type="match status" value="3"/>
</dbReference>
<organism evidence="5 6">
    <name type="scientific">Spirosoma radiotolerans</name>
    <dbReference type="NCBI Taxonomy" id="1379870"/>
    <lineage>
        <taxon>Bacteria</taxon>
        <taxon>Pseudomonadati</taxon>
        <taxon>Bacteroidota</taxon>
        <taxon>Cytophagia</taxon>
        <taxon>Cytophagales</taxon>
        <taxon>Cytophagaceae</taxon>
        <taxon>Spirosoma</taxon>
    </lineage>
</organism>
<sequence length="510" mass="55790">MKHLRYLLLLFSSLLVFWSCNEDTYVDPIQLSTVRGRVLYSVNQQPIRNATVTLSPTSRVVTTDSSGSFRFDSVLVGSYTIRAAKVNYGTESSTITVTADASPLVTILLTDDQTQNRPPTAPTLVSPNSSTVISSNMVTLKWTATDPNRDSLTYDVLLFKSGSATPTASYTGLTVDTLNLSNLLYNTTYLWQVIVKDGINTVNGSIWSFSTGPVPDYSFVFARRINGQYQLFTANATGPMAQLTRDGSNWRPIVSPNRQQIAYISNINTDLQLFVMNADGSNSRQVTTVPIAGLYQTDLSFCWSPDGTQLLYPNNDRLFAIRTDGTGLRVVAQAPSGRIFAGCDWTPQGNRMAARTTGTSVYDNEITTFLADGSGAKSVYVRKDSRVGNPVFSVDGRQLVFSADVSGFMNEQGRQLDARLYLLDLSTNGLTDLSVTPSSSSNTGQTNKPTGTNDIDPRFSPNGSQLLFTNVDNTGNGTRSVYTIELTGTAQPAQNRKLLFTSAEMPYWRQ</sequence>
<dbReference type="InterPro" id="IPR036116">
    <property type="entry name" value="FN3_sf"/>
</dbReference>
<proteinExistence type="inferred from homology"/>
<evidence type="ECO:0000256" key="3">
    <source>
        <dbReference type="SAM" id="SignalP"/>
    </source>
</evidence>
<dbReference type="AlphaFoldDB" id="A0A0E3V9N2"/>
<feature type="domain" description="Fibronectin type-III" evidence="4">
    <location>
        <begin position="118"/>
        <end position="216"/>
    </location>
</feature>
<dbReference type="InterPro" id="IPR013784">
    <property type="entry name" value="Carb-bd-like_fold"/>
</dbReference>
<dbReference type="PROSITE" id="PS50853">
    <property type="entry name" value="FN3"/>
    <property type="match status" value="1"/>
</dbReference>
<dbReference type="RefSeq" id="WP_046577020.1">
    <property type="nucleotide sequence ID" value="NZ_CP010429.1"/>
</dbReference>
<dbReference type="KEGG" id="srd:SD10_22785"/>
<dbReference type="HOGENOM" id="CLU_042641_0_0_10"/>
<dbReference type="GO" id="GO:0030246">
    <property type="term" value="F:carbohydrate binding"/>
    <property type="evidence" value="ECO:0007669"/>
    <property type="project" value="InterPro"/>
</dbReference>
<comment type="similarity">
    <text evidence="1">Belongs to the TolB family.</text>
</comment>
<dbReference type="Gene3D" id="2.60.40.10">
    <property type="entry name" value="Immunoglobulins"/>
    <property type="match status" value="1"/>
</dbReference>
<dbReference type="OrthoDB" id="9815657at2"/>
<keyword evidence="3" id="KW-0732">Signal</keyword>
<protein>
    <submittedName>
        <fullName evidence="5">WD40 domain protein beta propeller</fullName>
    </submittedName>
</protein>
<accession>A0A0E3V9N2</accession>
<evidence type="ECO:0000256" key="2">
    <source>
        <dbReference type="SAM" id="MobiDB-lite"/>
    </source>
</evidence>
<feature type="signal peptide" evidence="3">
    <location>
        <begin position="1"/>
        <end position="22"/>
    </location>
</feature>